<dbReference type="AlphaFoldDB" id="A0A0A8ZDL7"/>
<keyword evidence="1" id="KW-0812">Transmembrane</keyword>
<accession>A0A0A8ZDL7</accession>
<organism evidence="2">
    <name type="scientific">Arundo donax</name>
    <name type="common">Giant reed</name>
    <name type="synonym">Donax arundinaceus</name>
    <dbReference type="NCBI Taxonomy" id="35708"/>
    <lineage>
        <taxon>Eukaryota</taxon>
        <taxon>Viridiplantae</taxon>
        <taxon>Streptophyta</taxon>
        <taxon>Embryophyta</taxon>
        <taxon>Tracheophyta</taxon>
        <taxon>Spermatophyta</taxon>
        <taxon>Magnoliopsida</taxon>
        <taxon>Liliopsida</taxon>
        <taxon>Poales</taxon>
        <taxon>Poaceae</taxon>
        <taxon>PACMAD clade</taxon>
        <taxon>Arundinoideae</taxon>
        <taxon>Arundineae</taxon>
        <taxon>Arundo</taxon>
    </lineage>
</organism>
<evidence type="ECO:0000256" key="1">
    <source>
        <dbReference type="SAM" id="Phobius"/>
    </source>
</evidence>
<feature type="transmembrane region" description="Helical" evidence="1">
    <location>
        <begin position="21"/>
        <end position="48"/>
    </location>
</feature>
<protein>
    <submittedName>
        <fullName evidence="2">Uncharacterized protein</fullName>
    </submittedName>
</protein>
<name>A0A0A8ZDL7_ARUDO</name>
<dbReference type="EMBL" id="GBRH01260989">
    <property type="protein sequence ID" value="JAD36906.1"/>
    <property type="molecule type" value="Transcribed_RNA"/>
</dbReference>
<reference evidence="2" key="1">
    <citation type="submission" date="2014-09" db="EMBL/GenBank/DDBJ databases">
        <authorList>
            <person name="Magalhaes I.L.F."/>
            <person name="Oliveira U."/>
            <person name="Santos F.R."/>
            <person name="Vidigal T.H.D.A."/>
            <person name="Brescovit A.D."/>
            <person name="Santos A.J."/>
        </authorList>
    </citation>
    <scope>NUCLEOTIDE SEQUENCE</scope>
    <source>
        <tissue evidence="2">Shoot tissue taken approximately 20 cm above the soil surface</tissue>
    </source>
</reference>
<keyword evidence="1" id="KW-1133">Transmembrane helix</keyword>
<sequence>MLIIYLSQRSYLKGHRAMVDILLFYIIRSFVTFLLLQCFRSLICSIHWHL</sequence>
<proteinExistence type="predicted"/>
<evidence type="ECO:0000313" key="2">
    <source>
        <dbReference type="EMBL" id="JAD36906.1"/>
    </source>
</evidence>
<reference evidence="2" key="2">
    <citation type="journal article" date="2015" name="Data Brief">
        <title>Shoot transcriptome of the giant reed, Arundo donax.</title>
        <authorList>
            <person name="Barrero R.A."/>
            <person name="Guerrero F.D."/>
            <person name="Moolhuijzen P."/>
            <person name="Goolsby J.A."/>
            <person name="Tidwell J."/>
            <person name="Bellgard S.E."/>
            <person name="Bellgard M.I."/>
        </authorList>
    </citation>
    <scope>NUCLEOTIDE SEQUENCE</scope>
    <source>
        <tissue evidence="2">Shoot tissue taken approximately 20 cm above the soil surface</tissue>
    </source>
</reference>
<keyword evidence="1" id="KW-0472">Membrane</keyword>